<evidence type="ECO:0000259" key="2">
    <source>
        <dbReference type="Pfam" id="PF11955"/>
    </source>
</evidence>
<evidence type="ECO:0000313" key="3">
    <source>
        <dbReference type="EMBL" id="CAI0576891.1"/>
    </source>
</evidence>
<gene>
    <name evidence="3" type="ORF">LITE_LOCUS50127</name>
</gene>
<feature type="domain" description="PORR" evidence="2">
    <location>
        <begin position="4"/>
        <end position="71"/>
    </location>
</feature>
<dbReference type="Pfam" id="PF11955">
    <property type="entry name" value="PORR"/>
    <property type="match status" value="1"/>
</dbReference>
<sequence>MDKIKIFLRRNPLLFDTFYNRIKPKSEPVLFIRPSQWLMNFLEEEKRIKLDNEEMLVAKLCKLLMMAKEKRADEESRLSGIRVRPNFNYKLPPGFFLMKEMREWVRDWLELEYVSHYVDLHTWSNPRPKWRREPLGFSMSCYWFLCSRGFQSQFLGSFVKSTALLLVFVHVDKVDAQRSRPPLCSSQFSLANYACGSLPFMQLPPPSSLPPPTLSLKSSSNPPPPPTSPTSSPSPPGQGRGRHRHGRGHHRHHRTSTPAEQNCCRWLNELDAECVCELLVRLPPFLAKPSHKYTLYVNEACVITFSCSGRIVP</sequence>
<organism evidence="3 4">
    <name type="scientific">Linum tenue</name>
    <dbReference type="NCBI Taxonomy" id="586396"/>
    <lineage>
        <taxon>Eukaryota</taxon>
        <taxon>Viridiplantae</taxon>
        <taxon>Streptophyta</taxon>
        <taxon>Embryophyta</taxon>
        <taxon>Tracheophyta</taxon>
        <taxon>Spermatophyta</taxon>
        <taxon>Magnoliopsida</taxon>
        <taxon>eudicotyledons</taxon>
        <taxon>Gunneridae</taxon>
        <taxon>Pentapetalae</taxon>
        <taxon>rosids</taxon>
        <taxon>fabids</taxon>
        <taxon>Malpighiales</taxon>
        <taxon>Linaceae</taxon>
        <taxon>Linum</taxon>
    </lineage>
</organism>
<feature type="compositionally biased region" description="Basic residues" evidence="1">
    <location>
        <begin position="240"/>
        <end position="255"/>
    </location>
</feature>
<dbReference type="InterPro" id="IPR021099">
    <property type="entry name" value="PORR_domain"/>
</dbReference>
<feature type="region of interest" description="Disordered" evidence="1">
    <location>
        <begin position="208"/>
        <end position="255"/>
    </location>
</feature>
<dbReference type="AlphaFoldDB" id="A0AAV0RVA3"/>
<reference evidence="3" key="1">
    <citation type="submission" date="2022-08" db="EMBL/GenBank/DDBJ databases">
        <authorList>
            <person name="Gutierrez-Valencia J."/>
        </authorList>
    </citation>
    <scope>NUCLEOTIDE SEQUENCE</scope>
</reference>
<evidence type="ECO:0000256" key="1">
    <source>
        <dbReference type="SAM" id="MobiDB-lite"/>
    </source>
</evidence>
<protein>
    <recommendedName>
        <fullName evidence="2">PORR domain-containing protein</fullName>
    </recommendedName>
</protein>
<dbReference type="GO" id="GO:0003723">
    <property type="term" value="F:RNA binding"/>
    <property type="evidence" value="ECO:0007669"/>
    <property type="project" value="InterPro"/>
</dbReference>
<evidence type="ECO:0000313" key="4">
    <source>
        <dbReference type="Proteomes" id="UP001154282"/>
    </source>
</evidence>
<keyword evidence="4" id="KW-1185">Reference proteome</keyword>
<dbReference type="PANTHER" id="PTHR34377:SF3">
    <property type="entry name" value="TETRATRICOPEPTIDE REPEAT (TPR)-LIKE SUPERFAMILY PROTEIN"/>
    <property type="match status" value="1"/>
</dbReference>
<accession>A0AAV0RVA3</accession>
<name>A0AAV0RVA3_9ROSI</name>
<dbReference type="EMBL" id="CAMGYJ010000011">
    <property type="protein sequence ID" value="CAI0576891.1"/>
    <property type="molecule type" value="Genomic_DNA"/>
</dbReference>
<proteinExistence type="predicted"/>
<dbReference type="Proteomes" id="UP001154282">
    <property type="component" value="Unassembled WGS sequence"/>
</dbReference>
<dbReference type="PANTHER" id="PTHR34377">
    <property type="entry name" value="TETRATRICOPEPTIDE REPEAT (TPR)-LIKE SUPERFAMILY PROTEIN"/>
    <property type="match status" value="1"/>
</dbReference>
<comment type="caution">
    <text evidence="3">The sequence shown here is derived from an EMBL/GenBank/DDBJ whole genome shotgun (WGS) entry which is preliminary data.</text>
</comment>
<feature type="compositionally biased region" description="Pro residues" evidence="1">
    <location>
        <begin position="221"/>
        <end position="236"/>
    </location>
</feature>